<gene>
    <name evidence="2" type="ORF">VIBNISOn1_1390037</name>
</gene>
<name>A0AAV2VKC1_9VIBR</name>
<sequence length="195" mass="21945">MDVPRWQYLTETDACHVVSCHPSIRTENNLNNISRPSAHLSLSGNVLTLYVRKTFTCIPLSPTSNTTKLMKYLYFIASLLVIALFSASVTAHKGYVTGEIDYLRIHDIKVKPEIDNVPIPIFLLTLKGVTNAGVCTKVNNGNILFAMELEENYRVAMNALMEKKRVSIRYNDTTLTLDGYCLAYDVSTDYLPVFN</sequence>
<organism evidence="2 3">
    <name type="scientific">Vibrio nigripulchritudo SOn1</name>
    <dbReference type="NCBI Taxonomy" id="1238450"/>
    <lineage>
        <taxon>Bacteria</taxon>
        <taxon>Pseudomonadati</taxon>
        <taxon>Pseudomonadota</taxon>
        <taxon>Gammaproteobacteria</taxon>
        <taxon>Vibrionales</taxon>
        <taxon>Vibrionaceae</taxon>
        <taxon>Vibrio</taxon>
    </lineage>
</organism>
<proteinExistence type="predicted"/>
<dbReference type="AlphaFoldDB" id="A0AAV2VKC1"/>
<dbReference type="Proteomes" id="UP000018211">
    <property type="component" value="Unassembled WGS sequence"/>
</dbReference>
<keyword evidence="1" id="KW-0472">Membrane</keyword>
<keyword evidence="1" id="KW-0812">Transmembrane</keyword>
<feature type="transmembrane region" description="Helical" evidence="1">
    <location>
        <begin position="72"/>
        <end position="91"/>
    </location>
</feature>
<reference evidence="2 3" key="1">
    <citation type="journal article" date="2013" name="ISME J.">
        <title>Comparative genomics of pathogenic lineages of Vibrio nigripulchritudo identifies virulence-associated traits.</title>
        <authorList>
            <person name="Goudenege D."/>
            <person name="Labreuche Y."/>
            <person name="Krin E."/>
            <person name="Ansquer D."/>
            <person name="Mangenot S."/>
            <person name="Calteau A."/>
            <person name="Medigue C."/>
            <person name="Mazel D."/>
            <person name="Polz M.F."/>
            <person name="Le Roux F."/>
        </authorList>
    </citation>
    <scope>NUCLEOTIDE SEQUENCE [LARGE SCALE GENOMIC DNA]</scope>
    <source>
        <strain evidence="2 3">SOn1</strain>
    </source>
</reference>
<comment type="caution">
    <text evidence="2">The sequence shown here is derived from an EMBL/GenBank/DDBJ whole genome shotgun (WGS) entry which is preliminary data.</text>
</comment>
<keyword evidence="1" id="KW-1133">Transmembrane helix</keyword>
<evidence type="ECO:0000313" key="2">
    <source>
        <dbReference type="EMBL" id="CCO45158.1"/>
    </source>
</evidence>
<evidence type="ECO:0000313" key="3">
    <source>
        <dbReference type="Proteomes" id="UP000018211"/>
    </source>
</evidence>
<evidence type="ECO:0000256" key="1">
    <source>
        <dbReference type="SAM" id="Phobius"/>
    </source>
</evidence>
<accession>A0AAV2VKC1</accession>
<dbReference type="EMBL" id="CAOF01000045">
    <property type="protein sequence ID" value="CCO45158.1"/>
    <property type="molecule type" value="Genomic_DNA"/>
</dbReference>
<protein>
    <submittedName>
        <fullName evidence="2">Uncharacterized protein</fullName>
    </submittedName>
</protein>